<feature type="compositionally biased region" description="Low complexity" evidence="1">
    <location>
        <begin position="504"/>
        <end position="514"/>
    </location>
</feature>
<dbReference type="AlphaFoldDB" id="A0AAD9PZY0"/>
<dbReference type="PANTHER" id="PTHR38696">
    <property type="entry name" value="MEDIATOR OF RNA POLYMERASE II TRANSCRIPTION SUBUNIT 13"/>
    <property type="match status" value="1"/>
</dbReference>
<comment type="caution">
    <text evidence="2">The sequence shown here is derived from an EMBL/GenBank/DDBJ whole genome shotgun (WGS) entry which is preliminary data.</text>
</comment>
<evidence type="ECO:0000313" key="2">
    <source>
        <dbReference type="EMBL" id="KAK2551916.1"/>
    </source>
</evidence>
<dbReference type="Proteomes" id="UP001249851">
    <property type="component" value="Unassembled WGS sequence"/>
</dbReference>
<gene>
    <name evidence="2" type="ORF">P5673_027163</name>
</gene>
<dbReference type="EMBL" id="JARQWQ010000092">
    <property type="protein sequence ID" value="KAK2551916.1"/>
    <property type="molecule type" value="Genomic_DNA"/>
</dbReference>
<protein>
    <submittedName>
        <fullName evidence="2">Uncharacterized protein</fullName>
    </submittedName>
</protein>
<organism evidence="2 3">
    <name type="scientific">Acropora cervicornis</name>
    <name type="common">Staghorn coral</name>
    <dbReference type="NCBI Taxonomy" id="6130"/>
    <lineage>
        <taxon>Eukaryota</taxon>
        <taxon>Metazoa</taxon>
        <taxon>Cnidaria</taxon>
        <taxon>Anthozoa</taxon>
        <taxon>Hexacorallia</taxon>
        <taxon>Scleractinia</taxon>
        <taxon>Astrocoeniina</taxon>
        <taxon>Acroporidae</taxon>
        <taxon>Acropora</taxon>
    </lineage>
</organism>
<name>A0AAD9PZY0_ACRCE</name>
<evidence type="ECO:0000256" key="1">
    <source>
        <dbReference type="SAM" id="MobiDB-lite"/>
    </source>
</evidence>
<sequence>MGGVQSNLPQRPAGFDYFCVAVRSPDRLRVILATQYEINIIRQVINESWPRGIQQEYAYQGGVHEFKLSGLPFAPNSSSSVAISSRRMAGCILQRLHQQGCKLLISCGLTRTTDLTSWIFKKVPVNPLSSPPFLVVGLSSTDSLMILNAPTQLHQLFRDVIQKSWPAGIQNWSYNDGVLLIKLSGTPWCPNGSETVSSKVILQTLVNDLYLNQWNLYGNSNLKSSANTLFFEYNPSIAPGLIAASHLTVSLNKNDTLRLIGIPQNLISVIRETIQACWLRGIQAESNYFGSWEFKLCGNPWWASGTEAVDSRYLILKLIECLQQYGWTIIASIDSSRKPSDKSSLLFRLSQPRRSQVFCVSLNENDKLRLVNVPDNIKRVCEGVIHSQYTLGVKRVQQYGNSLEYKLHGYPWADSLDGLHGRNLICHLFHALASHNWKPVTSADVSSKYVHQKNGPDYPIDVDSIFFAFDATPVLPPSQAPQAYSQQYCQPPPYNSLSWQNIPPIASHSSAPPSYEDSTRQQGH</sequence>
<accession>A0AAD9PZY0</accession>
<evidence type="ECO:0000313" key="3">
    <source>
        <dbReference type="Proteomes" id="UP001249851"/>
    </source>
</evidence>
<proteinExistence type="predicted"/>
<reference evidence="2" key="1">
    <citation type="journal article" date="2023" name="G3 (Bethesda)">
        <title>Whole genome assembly and annotation of the endangered Caribbean coral Acropora cervicornis.</title>
        <authorList>
            <person name="Selwyn J.D."/>
            <person name="Vollmer S.V."/>
        </authorList>
    </citation>
    <scope>NUCLEOTIDE SEQUENCE</scope>
    <source>
        <strain evidence="2">K2</strain>
    </source>
</reference>
<dbReference type="PANTHER" id="PTHR38696:SF1">
    <property type="entry name" value="MEDIATOR OF RNA POLYMERASE II TRANSCRIPTION SUBUNIT 13"/>
    <property type="match status" value="1"/>
</dbReference>
<keyword evidence="3" id="KW-1185">Reference proteome</keyword>
<feature type="region of interest" description="Disordered" evidence="1">
    <location>
        <begin position="504"/>
        <end position="524"/>
    </location>
</feature>
<reference evidence="2" key="2">
    <citation type="journal article" date="2023" name="Science">
        <title>Genomic signatures of disease resistance in endangered staghorn corals.</title>
        <authorList>
            <person name="Vollmer S.V."/>
            <person name="Selwyn J.D."/>
            <person name="Despard B.A."/>
            <person name="Roesel C.L."/>
        </authorList>
    </citation>
    <scope>NUCLEOTIDE SEQUENCE</scope>
    <source>
        <strain evidence="2">K2</strain>
    </source>
</reference>